<dbReference type="OrthoDB" id="1938465at2759"/>
<keyword evidence="4" id="KW-1185">Reference proteome</keyword>
<dbReference type="Pfam" id="PF25597">
    <property type="entry name" value="SH3_retrovirus"/>
    <property type="match status" value="1"/>
</dbReference>
<comment type="caution">
    <text evidence="3">The sequence shown here is derived from an EMBL/GenBank/DDBJ whole genome shotgun (WGS) entry which is preliminary data.</text>
</comment>
<gene>
    <name evidence="3" type="ORF">E3N88_43106</name>
</gene>
<feature type="region of interest" description="Disordered" evidence="1">
    <location>
        <begin position="85"/>
        <end position="228"/>
    </location>
</feature>
<evidence type="ECO:0000259" key="2">
    <source>
        <dbReference type="Pfam" id="PF25597"/>
    </source>
</evidence>
<protein>
    <recommendedName>
        <fullName evidence="2">Retroviral polymerase SH3-like domain-containing protein</fullName>
    </recommendedName>
</protein>
<feature type="compositionally biased region" description="Pro residues" evidence="1">
    <location>
        <begin position="89"/>
        <end position="113"/>
    </location>
</feature>
<dbReference type="InterPro" id="IPR057670">
    <property type="entry name" value="SH3_retrovirus"/>
</dbReference>
<sequence length="228" mass="25815">MPSRHHHNTSPFEFIFKHKPDLTFLRVFGCHCYPHLRPYNKHKMDFRSTPCVFLGYGTLHHGYRCFDPSSDRIYIARHVRFHESSFPFTPQPPESPSLPPDPYVSFYPDPPTVSIPAQTTNLPTPPIIHTYHRRNRPPQPSTTNPSRPPTTEDLPTTTDPTISPDSPTTIEPPVIITEPSPTSSAESLPSDPPNPPCSRPSNLRPNPKPTKPYIPSSFHTTARLQAKF</sequence>
<proteinExistence type="predicted"/>
<feature type="domain" description="Retroviral polymerase SH3-like" evidence="2">
    <location>
        <begin position="30"/>
        <end position="92"/>
    </location>
</feature>
<accession>A0A5N6LFW4</accession>
<feature type="compositionally biased region" description="Low complexity" evidence="1">
    <location>
        <begin position="141"/>
        <end position="173"/>
    </location>
</feature>
<dbReference type="AlphaFoldDB" id="A0A5N6LFW4"/>
<reference evidence="3 4" key="1">
    <citation type="submission" date="2019-05" db="EMBL/GenBank/DDBJ databases">
        <title>Mikania micrantha, genome provides insights into the molecular mechanism of rapid growth.</title>
        <authorList>
            <person name="Liu B."/>
        </authorList>
    </citation>
    <scope>NUCLEOTIDE SEQUENCE [LARGE SCALE GENOMIC DNA]</scope>
    <source>
        <strain evidence="3">NLD-2019</strain>
        <tissue evidence="3">Leaf</tissue>
    </source>
</reference>
<dbReference type="EMBL" id="SZYD01000941">
    <property type="protein sequence ID" value="KAD1241663.1"/>
    <property type="molecule type" value="Genomic_DNA"/>
</dbReference>
<evidence type="ECO:0000313" key="3">
    <source>
        <dbReference type="EMBL" id="KAD1241663.1"/>
    </source>
</evidence>
<name>A0A5N6LFW4_9ASTR</name>
<evidence type="ECO:0000313" key="4">
    <source>
        <dbReference type="Proteomes" id="UP000326396"/>
    </source>
</evidence>
<evidence type="ECO:0000256" key="1">
    <source>
        <dbReference type="SAM" id="MobiDB-lite"/>
    </source>
</evidence>
<feature type="compositionally biased region" description="Polar residues" evidence="1">
    <location>
        <begin position="217"/>
        <end position="228"/>
    </location>
</feature>
<organism evidence="3 4">
    <name type="scientific">Mikania micrantha</name>
    <name type="common">bitter vine</name>
    <dbReference type="NCBI Taxonomy" id="192012"/>
    <lineage>
        <taxon>Eukaryota</taxon>
        <taxon>Viridiplantae</taxon>
        <taxon>Streptophyta</taxon>
        <taxon>Embryophyta</taxon>
        <taxon>Tracheophyta</taxon>
        <taxon>Spermatophyta</taxon>
        <taxon>Magnoliopsida</taxon>
        <taxon>eudicotyledons</taxon>
        <taxon>Gunneridae</taxon>
        <taxon>Pentapetalae</taxon>
        <taxon>asterids</taxon>
        <taxon>campanulids</taxon>
        <taxon>Asterales</taxon>
        <taxon>Asteraceae</taxon>
        <taxon>Asteroideae</taxon>
        <taxon>Heliantheae alliance</taxon>
        <taxon>Eupatorieae</taxon>
        <taxon>Mikania</taxon>
    </lineage>
</organism>
<dbReference type="Proteomes" id="UP000326396">
    <property type="component" value="Unassembled WGS sequence"/>
</dbReference>